<sequence>MQGSHEAAGQGVPTGWAAEDVWLLPGWQNSDADHWQSRWEQRHGYRRLEQNDWDRPLRGDWSARLQETVLDAPRPVVLVAHSLGCILVAWWAAHSPLAARKVRGALLVAPGDTEQPQLREQLPGWSPVMMQRLPFASIVVGSDNDIYCSAQRVQAMAYAWGARFVDAGPSGHLNTASGLGDWDSGHALLASL</sequence>
<dbReference type="AlphaFoldDB" id="A0A7T2VXV6"/>
<accession>A0A7T2VXV6</accession>
<dbReference type="InterPro" id="IPR010662">
    <property type="entry name" value="RBBP9/YdeN"/>
</dbReference>
<evidence type="ECO:0000313" key="2">
    <source>
        <dbReference type="Proteomes" id="UP000594778"/>
    </source>
</evidence>
<dbReference type="Gene3D" id="3.40.50.1820">
    <property type="entry name" value="alpha/beta hydrolase"/>
    <property type="match status" value="1"/>
</dbReference>
<dbReference type="RefSeq" id="WP_197954238.1">
    <property type="nucleotide sequence ID" value="NZ_CP065668.1"/>
</dbReference>
<proteinExistence type="predicted"/>
<dbReference type="SUPFAM" id="SSF53474">
    <property type="entry name" value="alpha/beta-Hydrolases"/>
    <property type="match status" value="1"/>
</dbReference>
<dbReference type="GO" id="GO:0016787">
    <property type="term" value="F:hydrolase activity"/>
    <property type="evidence" value="ECO:0007669"/>
    <property type="project" value="UniProtKB-KW"/>
</dbReference>
<protein>
    <submittedName>
        <fullName evidence="1">Serine hydrolase family protein</fullName>
    </submittedName>
</protein>
<gene>
    <name evidence="1" type="ORF">I6G66_20325</name>
</gene>
<dbReference type="Proteomes" id="UP000594778">
    <property type="component" value="Chromosome"/>
</dbReference>
<keyword evidence="1" id="KW-0378">Hydrolase</keyword>
<evidence type="ECO:0000313" key="1">
    <source>
        <dbReference type="EMBL" id="QPS06642.1"/>
    </source>
</evidence>
<dbReference type="Pfam" id="PF06821">
    <property type="entry name" value="Ser_hydrolase"/>
    <property type="match status" value="1"/>
</dbReference>
<dbReference type="EMBL" id="CP065668">
    <property type="protein sequence ID" value="QPS06642.1"/>
    <property type="molecule type" value="Genomic_DNA"/>
</dbReference>
<reference evidence="1 2" key="1">
    <citation type="submission" date="2020-12" db="EMBL/GenBank/DDBJ databases">
        <title>FDA dAtabase for Regulatory Grade micrObial Sequences (FDA-ARGOS): Supporting development and validation of Infectious Disease Dx tests.</title>
        <authorList>
            <person name="Sproer C."/>
            <person name="Gronow S."/>
            <person name="Severitt S."/>
            <person name="Schroder I."/>
            <person name="Tallon L."/>
            <person name="Sadzewicz L."/>
            <person name="Zhao X."/>
            <person name="Boylan J."/>
            <person name="Ott S."/>
            <person name="Bowen H."/>
            <person name="Vavikolanu K."/>
            <person name="Mehta A."/>
            <person name="Aluvathingal J."/>
            <person name="Nadendla S."/>
            <person name="Lowell S."/>
            <person name="Myers T."/>
            <person name="Yan Y."/>
            <person name="Sichtig H."/>
        </authorList>
    </citation>
    <scope>NUCLEOTIDE SEQUENCE [LARGE SCALE GENOMIC DNA]</scope>
    <source>
        <strain evidence="1 2">FDAARGOS_909</strain>
    </source>
</reference>
<organism evidence="1 2">
    <name type="scientific">Delftia acidovorans</name>
    <name type="common">Pseudomonas acidovorans</name>
    <name type="synonym">Comamonas acidovorans</name>
    <dbReference type="NCBI Taxonomy" id="80866"/>
    <lineage>
        <taxon>Bacteria</taxon>
        <taxon>Pseudomonadati</taxon>
        <taxon>Pseudomonadota</taxon>
        <taxon>Betaproteobacteria</taxon>
        <taxon>Burkholderiales</taxon>
        <taxon>Comamonadaceae</taxon>
        <taxon>Delftia</taxon>
    </lineage>
</organism>
<dbReference type="InterPro" id="IPR029058">
    <property type="entry name" value="AB_hydrolase_fold"/>
</dbReference>
<name>A0A7T2VXV6_DELAC</name>